<dbReference type="AlphaFoldDB" id="A0A8X6WQS1"/>
<evidence type="ECO:0000313" key="1">
    <source>
        <dbReference type="EMBL" id="GFY39643.1"/>
    </source>
</evidence>
<evidence type="ECO:0000313" key="2">
    <source>
        <dbReference type="Proteomes" id="UP000886998"/>
    </source>
</evidence>
<organism evidence="1 2">
    <name type="scientific">Trichonephila inaurata madagascariensis</name>
    <dbReference type="NCBI Taxonomy" id="2747483"/>
    <lineage>
        <taxon>Eukaryota</taxon>
        <taxon>Metazoa</taxon>
        <taxon>Ecdysozoa</taxon>
        <taxon>Arthropoda</taxon>
        <taxon>Chelicerata</taxon>
        <taxon>Arachnida</taxon>
        <taxon>Araneae</taxon>
        <taxon>Araneomorphae</taxon>
        <taxon>Entelegynae</taxon>
        <taxon>Araneoidea</taxon>
        <taxon>Nephilidae</taxon>
        <taxon>Trichonephila</taxon>
        <taxon>Trichonephila inaurata</taxon>
    </lineage>
</organism>
<dbReference type="Proteomes" id="UP000886998">
    <property type="component" value="Unassembled WGS sequence"/>
</dbReference>
<name>A0A8X6WQS1_9ARAC</name>
<gene>
    <name evidence="1" type="ORF">TNIN_423551</name>
</gene>
<keyword evidence="2" id="KW-1185">Reference proteome</keyword>
<sequence>MEWASAIKMFYKNSDSRETTQEVLTYLQIRMLESPISQNTPGKVGVISLKRLHLLQKRNQLNKQEVLVLFRHVGLAWEESQLQISRMHLYMRIASKGRIF</sequence>
<reference evidence="1" key="1">
    <citation type="submission" date="2020-08" db="EMBL/GenBank/DDBJ databases">
        <title>Multicomponent nature underlies the extraordinary mechanical properties of spider dragline silk.</title>
        <authorList>
            <person name="Kono N."/>
            <person name="Nakamura H."/>
            <person name="Mori M."/>
            <person name="Yoshida Y."/>
            <person name="Ohtoshi R."/>
            <person name="Malay A.D."/>
            <person name="Moran D.A.P."/>
            <person name="Tomita M."/>
            <person name="Numata K."/>
            <person name="Arakawa K."/>
        </authorList>
    </citation>
    <scope>NUCLEOTIDE SEQUENCE</scope>
</reference>
<comment type="caution">
    <text evidence="1">The sequence shown here is derived from an EMBL/GenBank/DDBJ whole genome shotgun (WGS) entry which is preliminary data.</text>
</comment>
<accession>A0A8X6WQS1</accession>
<protein>
    <submittedName>
        <fullName evidence="1">Uncharacterized protein</fullName>
    </submittedName>
</protein>
<proteinExistence type="predicted"/>
<dbReference type="EMBL" id="BMAV01001472">
    <property type="protein sequence ID" value="GFY39643.1"/>
    <property type="molecule type" value="Genomic_DNA"/>
</dbReference>